<dbReference type="Ensembl" id="ENSORLT00015015017.1">
    <property type="protein sequence ID" value="ENSORLP00015021645.1"/>
    <property type="gene ID" value="ENSORLG00015023280.1"/>
</dbReference>
<reference evidence="2" key="3">
    <citation type="submission" date="2025-08" db="UniProtKB">
        <authorList>
            <consortium name="Ensembl"/>
        </authorList>
    </citation>
    <scope>IDENTIFICATION</scope>
    <source>
        <strain evidence="2">HSOK</strain>
    </source>
</reference>
<accession>A0A3P9INX3</accession>
<evidence type="ECO:0000313" key="3">
    <source>
        <dbReference type="Proteomes" id="UP000265200"/>
    </source>
</evidence>
<feature type="compositionally biased region" description="Polar residues" evidence="1">
    <location>
        <begin position="20"/>
        <end position="29"/>
    </location>
</feature>
<protein>
    <submittedName>
        <fullName evidence="2">Uncharacterized protein</fullName>
    </submittedName>
</protein>
<dbReference type="PANTHER" id="PTHR37349:SF1">
    <property type="entry name" value="TESTIS-EXPRESSED PROTEIN 12"/>
    <property type="match status" value="1"/>
</dbReference>
<feature type="region of interest" description="Disordered" evidence="1">
    <location>
        <begin position="1"/>
        <end position="29"/>
    </location>
</feature>
<dbReference type="InterPro" id="IPR029193">
    <property type="entry name" value="TEX12"/>
</dbReference>
<reference evidence="2 3" key="2">
    <citation type="submission" date="2017-04" db="EMBL/GenBank/DDBJ databases">
        <title>CpG methylation of centromeres and impact of large insertions on vertebrate speciation.</title>
        <authorList>
            <person name="Ichikawa K."/>
            <person name="Yoshimura J."/>
            <person name="Morishita S."/>
        </authorList>
    </citation>
    <scope>NUCLEOTIDE SEQUENCE</scope>
    <source>
        <strain evidence="2 3">HSOK</strain>
    </source>
</reference>
<evidence type="ECO:0000313" key="2">
    <source>
        <dbReference type="Ensembl" id="ENSORLP00015021645.1"/>
    </source>
</evidence>
<dbReference type="Proteomes" id="UP000265200">
    <property type="component" value="Chromosome 13"/>
</dbReference>
<name>A0A3P9INX3_ORYLA</name>
<dbReference type="AlphaFoldDB" id="A0A3P9INX3"/>
<proteinExistence type="predicted"/>
<organism evidence="2 3">
    <name type="scientific">Oryzias latipes</name>
    <name type="common">Japanese rice fish</name>
    <name type="synonym">Japanese killifish</name>
    <dbReference type="NCBI Taxonomy" id="8090"/>
    <lineage>
        <taxon>Eukaryota</taxon>
        <taxon>Metazoa</taxon>
        <taxon>Chordata</taxon>
        <taxon>Craniata</taxon>
        <taxon>Vertebrata</taxon>
        <taxon>Euteleostomi</taxon>
        <taxon>Actinopterygii</taxon>
        <taxon>Neopterygii</taxon>
        <taxon>Teleostei</taxon>
        <taxon>Neoteleostei</taxon>
        <taxon>Acanthomorphata</taxon>
        <taxon>Ovalentaria</taxon>
        <taxon>Atherinomorphae</taxon>
        <taxon>Beloniformes</taxon>
        <taxon>Adrianichthyidae</taxon>
        <taxon>Oryziinae</taxon>
        <taxon>Oryzias</taxon>
    </lineage>
</organism>
<sequence>MECTLSYQDKFQPKKRKPSSEASAHDLTNSFETTAAGKTGLHEKLLWFFCRERAAADTSKMKELEILLTEARNLESYLKEKKSHLKQTLAQISDKLQG</sequence>
<dbReference type="PANTHER" id="PTHR37349">
    <property type="entry name" value="TESTIS-EXPRESSED PROTEIN 12"/>
    <property type="match status" value="1"/>
</dbReference>
<reference key="1">
    <citation type="journal article" date="2007" name="Nature">
        <title>The medaka draft genome and insights into vertebrate genome evolution.</title>
        <authorList>
            <person name="Kasahara M."/>
            <person name="Naruse K."/>
            <person name="Sasaki S."/>
            <person name="Nakatani Y."/>
            <person name="Qu W."/>
            <person name="Ahsan B."/>
            <person name="Yamada T."/>
            <person name="Nagayasu Y."/>
            <person name="Doi K."/>
            <person name="Kasai Y."/>
            <person name="Jindo T."/>
            <person name="Kobayashi D."/>
            <person name="Shimada A."/>
            <person name="Toyoda A."/>
            <person name="Kuroki Y."/>
            <person name="Fujiyama A."/>
            <person name="Sasaki T."/>
            <person name="Shimizu A."/>
            <person name="Asakawa S."/>
            <person name="Shimizu N."/>
            <person name="Hashimoto S."/>
            <person name="Yang J."/>
            <person name="Lee Y."/>
            <person name="Matsushima K."/>
            <person name="Sugano S."/>
            <person name="Sakaizumi M."/>
            <person name="Narita T."/>
            <person name="Ohishi K."/>
            <person name="Haga S."/>
            <person name="Ohta F."/>
            <person name="Nomoto H."/>
            <person name="Nogata K."/>
            <person name="Morishita T."/>
            <person name="Endo T."/>
            <person name="Shin-I T."/>
            <person name="Takeda H."/>
            <person name="Morishita S."/>
            <person name="Kohara Y."/>
        </authorList>
    </citation>
    <scope>NUCLEOTIDE SEQUENCE [LARGE SCALE GENOMIC DNA]</scope>
    <source>
        <strain>Hd-rR</strain>
    </source>
</reference>
<reference evidence="2" key="4">
    <citation type="submission" date="2025-09" db="UniProtKB">
        <authorList>
            <consortium name="Ensembl"/>
        </authorList>
    </citation>
    <scope>IDENTIFICATION</scope>
    <source>
        <strain evidence="2">HSOK</strain>
    </source>
</reference>
<evidence type="ECO:0000256" key="1">
    <source>
        <dbReference type="SAM" id="MobiDB-lite"/>
    </source>
</evidence>